<proteinExistence type="predicted"/>
<sequence length="259" mass="29633">MQIVSRLYGLPSLAKPKVKYTYIGSERISSHEKVYPAFPQIVLGRPMITEVQLDDQLAGQMCKYFATAYSRAFNKEQIRKRIVLLVRHGSLRLADDGDRIRVASVIDNDRTGMARDNSYVKYDLLPDQNARFRYRPDEPIRRTQYGRLLDVYYLEFLEKNGQKETENQPAVSRQIKPYLLARVDECNTDGTDAADPRVDLLTYTHSRRITPDIIPAYAISAVVGRMQLDNNRWAIIDRSSNGASTQFIDDEGNEVHAGL</sequence>
<dbReference type="EMBL" id="AZST01001296">
    <property type="protein sequence ID" value="KEP46077.1"/>
    <property type="molecule type" value="Genomic_DNA"/>
</dbReference>
<evidence type="ECO:0000313" key="2">
    <source>
        <dbReference type="Proteomes" id="UP000027456"/>
    </source>
</evidence>
<name>A0A074S7Q2_9AGAM</name>
<dbReference type="Proteomes" id="UP000027456">
    <property type="component" value="Unassembled WGS sequence"/>
</dbReference>
<dbReference type="OrthoDB" id="6613063at2759"/>
<keyword evidence="2" id="KW-1185">Reference proteome</keyword>
<gene>
    <name evidence="1" type="ORF">V565_220130</name>
</gene>
<accession>A0A074S7Q2</accession>
<dbReference type="AlphaFoldDB" id="A0A074S7Q2"/>
<protein>
    <submittedName>
        <fullName evidence="1">Uncharacterized protein</fullName>
    </submittedName>
</protein>
<organism evidence="1 2">
    <name type="scientific">Rhizoctonia solani 123E</name>
    <dbReference type="NCBI Taxonomy" id="1423351"/>
    <lineage>
        <taxon>Eukaryota</taxon>
        <taxon>Fungi</taxon>
        <taxon>Dikarya</taxon>
        <taxon>Basidiomycota</taxon>
        <taxon>Agaricomycotina</taxon>
        <taxon>Agaricomycetes</taxon>
        <taxon>Cantharellales</taxon>
        <taxon>Ceratobasidiaceae</taxon>
        <taxon>Rhizoctonia</taxon>
    </lineage>
</organism>
<comment type="caution">
    <text evidence="1">The sequence shown here is derived from an EMBL/GenBank/DDBJ whole genome shotgun (WGS) entry which is preliminary data.</text>
</comment>
<dbReference type="HOGENOM" id="CLU_1074220_0_0_1"/>
<reference evidence="1 2" key="1">
    <citation type="submission" date="2013-12" db="EMBL/GenBank/DDBJ databases">
        <authorList>
            <person name="Cubeta M."/>
            <person name="Pakala S."/>
            <person name="Fedorova N."/>
            <person name="Thomas E."/>
            <person name="Dean R."/>
            <person name="Jabaji S."/>
            <person name="Neate S."/>
            <person name="Toda T."/>
            <person name="Tavantzis S."/>
            <person name="Vilgalys R."/>
            <person name="Bharathan N."/>
            <person name="Pakala S."/>
            <person name="Losada L.S."/>
            <person name="Zafar N."/>
            <person name="Nierman W."/>
        </authorList>
    </citation>
    <scope>NUCLEOTIDE SEQUENCE [LARGE SCALE GENOMIC DNA]</scope>
    <source>
        <strain evidence="1 2">123E</strain>
    </source>
</reference>
<evidence type="ECO:0000313" key="1">
    <source>
        <dbReference type="EMBL" id="KEP46077.1"/>
    </source>
</evidence>